<comment type="caution">
    <text evidence="1">The sequence shown here is derived from an EMBL/GenBank/DDBJ whole genome shotgun (WGS) entry which is preliminary data.</text>
</comment>
<proteinExistence type="predicted"/>
<dbReference type="InterPro" id="IPR011008">
    <property type="entry name" value="Dimeric_a/b-barrel"/>
</dbReference>
<dbReference type="Gene3D" id="3.30.70.100">
    <property type="match status" value="1"/>
</dbReference>
<keyword evidence="2" id="KW-1185">Reference proteome</keyword>
<dbReference type="SUPFAM" id="SSF54909">
    <property type="entry name" value="Dimeric alpha+beta barrel"/>
    <property type="match status" value="1"/>
</dbReference>
<dbReference type="AlphaFoldDB" id="A0A8H4VPB5"/>
<name>A0A8H4VPB5_9AGAR</name>
<accession>A0A8H4VPB5</accession>
<sequence>MPVTELVRWYATDAFLSDLPSTFGPMVKIYTGVEVEDNTSFWMVVVWQSHEHHQAMMNRPDYPDMVARLKPFFRDGQLKMDHVEFNGDSDNAFGSPITLLSFMRVRTGHTVEELERRLQATCNRESSTRWGQTHEDARMVIGITGCTDSKVSDATNMGKDNNPFPGLNEVADIRSLSVKFVKEIAA</sequence>
<evidence type="ECO:0000313" key="2">
    <source>
        <dbReference type="Proteomes" id="UP000521872"/>
    </source>
</evidence>
<dbReference type="Proteomes" id="UP000521872">
    <property type="component" value="Unassembled WGS sequence"/>
</dbReference>
<evidence type="ECO:0008006" key="3">
    <source>
        <dbReference type="Google" id="ProtNLM"/>
    </source>
</evidence>
<dbReference type="EMBL" id="JAACJL010000030">
    <property type="protein sequence ID" value="KAF4617323.1"/>
    <property type="molecule type" value="Genomic_DNA"/>
</dbReference>
<protein>
    <recommendedName>
        <fullName evidence="3">ABM domain-containing protein</fullName>
    </recommendedName>
</protein>
<organism evidence="1 2">
    <name type="scientific">Agrocybe pediades</name>
    <dbReference type="NCBI Taxonomy" id="84607"/>
    <lineage>
        <taxon>Eukaryota</taxon>
        <taxon>Fungi</taxon>
        <taxon>Dikarya</taxon>
        <taxon>Basidiomycota</taxon>
        <taxon>Agaricomycotina</taxon>
        <taxon>Agaricomycetes</taxon>
        <taxon>Agaricomycetidae</taxon>
        <taxon>Agaricales</taxon>
        <taxon>Agaricineae</taxon>
        <taxon>Strophariaceae</taxon>
        <taxon>Agrocybe</taxon>
    </lineage>
</organism>
<evidence type="ECO:0000313" key="1">
    <source>
        <dbReference type="EMBL" id="KAF4617323.1"/>
    </source>
</evidence>
<gene>
    <name evidence="1" type="ORF">D9613_006133</name>
</gene>
<reference evidence="1 2" key="1">
    <citation type="submission" date="2019-12" db="EMBL/GenBank/DDBJ databases">
        <authorList>
            <person name="Floudas D."/>
            <person name="Bentzer J."/>
            <person name="Ahren D."/>
            <person name="Johansson T."/>
            <person name="Persson P."/>
            <person name="Tunlid A."/>
        </authorList>
    </citation>
    <scope>NUCLEOTIDE SEQUENCE [LARGE SCALE GENOMIC DNA]</scope>
    <source>
        <strain evidence="1 2">CBS 102.39</strain>
    </source>
</reference>